<dbReference type="AlphaFoldDB" id="A0A6N8JRX1"/>
<organism evidence="2 3">
    <name type="scientific">Adlercreutzia mucosicola</name>
    <dbReference type="NCBI Taxonomy" id="580026"/>
    <lineage>
        <taxon>Bacteria</taxon>
        <taxon>Bacillati</taxon>
        <taxon>Actinomycetota</taxon>
        <taxon>Coriobacteriia</taxon>
        <taxon>Eggerthellales</taxon>
        <taxon>Eggerthellaceae</taxon>
        <taxon>Adlercreutzia</taxon>
    </lineage>
</organism>
<reference evidence="2 3" key="1">
    <citation type="submission" date="2019-12" db="EMBL/GenBank/DDBJ databases">
        <title>Microbes associate with the intestines of laboratory mice.</title>
        <authorList>
            <person name="Navarre W."/>
            <person name="Wong E."/>
        </authorList>
    </citation>
    <scope>NUCLEOTIDE SEQUENCE [LARGE SCALE GENOMIC DNA]</scope>
    <source>
        <strain evidence="2 3">NM66_B29</strain>
    </source>
</reference>
<evidence type="ECO:0000313" key="2">
    <source>
        <dbReference type="EMBL" id="MVX61659.1"/>
    </source>
</evidence>
<feature type="region of interest" description="Disordered" evidence="1">
    <location>
        <begin position="773"/>
        <end position="808"/>
    </location>
</feature>
<accession>A0A6N8JRX1</accession>
<dbReference type="Proteomes" id="UP000463388">
    <property type="component" value="Unassembled WGS sequence"/>
</dbReference>
<feature type="region of interest" description="Disordered" evidence="1">
    <location>
        <begin position="362"/>
        <end position="411"/>
    </location>
</feature>
<feature type="region of interest" description="Disordered" evidence="1">
    <location>
        <begin position="644"/>
        <end position="664"/>
    </location>
</feature>
<feature type="compositionally biased region" description="Polar residues" evidence="1">
    <location>
        <begin position="541"/>
        <end position="551"/>
    </location>
</feature>
<evidence type="ECO:0000313" key="3">
    <source>
        <dbReference type="Proteomes" id="UP000463388"/>
    </source>
</evidence>
<gene>
    <name evidence="2" type="ORF">GKZ27_09380</name>
</gene>
<dbReference type="Gene3D" id="2.60.40.10">
    <property type="entry name" value="Immunoglobulins"/>
    <property type="match status" value="1"/>
</dbReference>
<evidence type="ECO:0008006" key="4">
    <source>
        <dbReference type="Google" id="ProtNLM"/>
    </source>
</evidence>
<feature type="compositionally biased region" description="Pro residues" evidence="1">
    <location>
        <begin position="650"/>
        <end position="664"/>
    </location>
</feature>
<feature type="compositionally biased region" description="Gly residues" evidence="1">
    <location>
        <begin position="1047"/>
        <end position="1063"/>
    </location>
</feature>
<dbReference type="RefSeq" id="WP_202095816.1">
    <property type="nucleotide sequence ID" value="NZ_WSRR01000027.1"/>
</dbReference>
<feature type="compositionally biased region" description="Low complexity" evidence="1">
    <location>
        <begin position="1035"/>
        <end position="1046"/>
    </location>
</feature>
<sequence>MADPPRGVKSTIQFQSLTLPHLEPVIEGVGLYREDGTAIGKDDIVSPGEKVQVRCTVRNAYAYPGSEQYPMHVKLANTAANPTQGLVPFADASHPLQVNGTTVATAPGPDTVTGANGVPITLTGANPTTVSYWATITGVSGGAVMLSQELIEDAFQGRKYATVELVAEQSLRPLPDDADPDDPSSWGVPGSDYHYTRLPQPNANGWNTTPVAVQFFGGDFDSLILVPANGDATVSLADRQTWTRADDTDGYGVQISAANSETGDVSSKRDDTIKIDTSAPRLSLDPALGALTADDRPSDPSKATSGVWRLHRTGADGSVGSGRAAPREFPLADGAGAATQTVAGVANGWYVAEDAAGNLSAPLKVSSTEPPSVERPAGSQVDPGDPGYAPPVGPPLGPGSDPVPGPTVKEDGEGLRHAVIEETVSEMIDPAAPPFGGLLEPDEATAMMDYRYAASSTAAPTTKVDTLLDDAGDPIASFDTKVPGECTVKRVITDAQGNTTTILLHYSTIRDNCPVVRPIVPVDPNDPDGPKAPGDPLSPSGPVTTDPDGTQHATVDCEATEATGPGTVDQVSALALLQRHFDVATLADARVHLTVQSMKELAGGDVSSIDLSRPADYLITYLAADDEGNTTTVRLTYHLVKTKAPEVKPHPTPTDPNPAPLEPSDPPHIHPDGTHHAVMSDKLRVPARAGEALSLQAARELMEGRYTFAALGGGTTTERSLTMTTADGNPVGSIDLSKPGTYLIAYTRADADGNTATVNLTYEVFRDECPVMRPLEPIDPADPTGPQKPGEPIEPSGPVTESPDGTQSVEVDCSVTEAVTHGTMDAAGAEALLRRHFLPTDVDGGDKVTVTVQSMKNAAGNQLSAIDTSRAADYLITYLVRDAKGNTTTVRLTYHLVSSSIPGTIVTPDSGTDPNPQPGDDPLNPRPRPIDPAYPPTVAPDGTQHAVIEDAMYVKVRPGGSLTMADARSLMLRRYAFTPEGGGAVTELALALADGAGTGVSSIDLSRPGSWLITYKVADANGNTVTVRLRYVVTSSSPSVTPSQPGGPEGPGGSDPGNPGGTPSGTPLTPSEVVVDPDTGLTRSVVEDHVIVSTADERVTPEAMSAFIASRYAFAADDGAAGKARAALMRGEVRLFDAYRKAVGSIDRSTPGLWYADQTIADAWGNTTELRLTYEVRESTAGGSMSGTGNGSGDGSGSGNGGNGSGAGNGLGDGAGSGSGWASRIHALPQTGGILGPCPLHPLFALMILLTSAYTMMRLRQEARARGEDDTRRRWGRSCS</sequence>
<feature type="region of interest" description="Disordered" evidence="1">
    <location>
        <begin position="903"/>
        <end position="935"/>
    </location>
</feature>
<feature type="region of interest" description="Disordered" evidence="1">
    <location>
        <begin position="518"/>
        <end position="551"/>
    </location>
</feature>
<keyword evidence="3" id="KW-1185">Reference proteome</keyword>
<name>A0A6N8JRX1_9ACTN</name>
<feature type="compositionally biased region" description="Gly residues" evidence="1">
    <location>
        <begin position="1184"/>
        <end position="1212"/>
    </location>
</feature>
<feature type="region of interest" description="Disordered" evidence="1">
    <location>
        <begin position="1035"/>
        <end position="1071"/>
    </location>
</feature>
<feature type="region of interest" description="Disordered" evidence="1">
    <location>
        <begin position="1179"/>
        <end position="1212"/>
    </location>
</feature>
<dbReference type="InterPro" id="IPR013783">
    <property type="entry name" value="Ig-like_fold"/>
</dbReference>
<comment type="caution">
    <text evidence="2">The sequence shown here is derived from an EMBL/GenBank/DDBJ whole genome shotgun (WGS) entry which is preliminary data.</text>
</comment>
<feature type="compositionally biased region" description="Pro residues" evidence="1">
    <location>
        <begin position="915"/>
        <end position="935"/>
    </location>
</feature>
<feature type="compositionally biased region" description="Polar residues" evidence="1">
    <location>
        <begin position="903"/>
        <end position="914"/>
    </location>
</feature>
<evidence type="ECO:0000256" key="1">
    <source>
        <dbReference type="SAM" id="MobiDB-lite"/>
    </source>
</evidence>
<dbReference type="EMBL" id="WSRR01000027">
    <property type="protein sequence ID" value="MVX61659.1"/>
    <property type="molecule type" value="Genomic_DNA"/>
</dbReference>
<protein>
    <recommendedName>
        <fullName evidence="4">Ig-like domain-containing protein</fullName>
    </recommendedName>
</protein>
<proteinExistence type="predicted"/>
<feature type="compositionally biased region" description="Pro residues" evidence="1">
    <location>
        <begin position="388"/>
        <end position="405"/>
    </location>
</feature>
<dbReference type="GO" id="GO:0005975">
    <property type="term" value="P:carbohydrate metabolic process"/>
    <property type="evidence" value="ECO:0007669"/>
    <property type="project" value="UniProtKB-ARBA"/>
</dbReference>